<name>A9KDB4_COXBN</name>
<dbReference type="GO" id="GO:0005765">
    <property type="term" value="C:lysosomal membrane"/>
    <property type="evidence" value="ECO:0007669"/>
    <property type="project" value="UniProtKB-SubCell"/>
</dbReference>
<keyword evidence="6 25" id="KW-0472">Membrane</keyword>
<feature type="transmembrane region" description="Helical" evidence="25">
    <location>
        <begin position="94"/>
        <end position="111"/>
    </location>
</feature>
<evidence type="ECO:0000256" key="14">
    <source>
        <dbReference type="ARBA" id="ARBA00044898"/>
    </source>
</evidence>
<evidence type="ECO:0000256" key="7">
    <source>
        <dbReference type="ARBA" id="ARBA00023228"/>
    </source>
</evidence>
<dbReference type="EMBL" id="CP000733">
    <property type="protein sequence ID" value="ABS76916.1"/>
    <property type="molecule type" value="Genomic_DNA"/>
</dbReference>
<accession>A9KDB4</accession>
<comment type="catalytic activity">
    <reaction evidence="13">
        <text>L-alpha-aminoacyl-L-lysine(out) = L-alpha-aminoacyl-L-lysine(in)</text>
        <dbReference type="Rhea" id="RHEA:79383"/>
        <dbReference type="ChEBI" id="CHEBI:229966"/>
    </reaction>
</comment>
<evidence type="ECO:0000256" key="19">
    <source>
        <dbReference type="ARBA" id="ARBA00044919"/>
    </source>
</evidence>
<evidence type="ECO:0000313" key="28">
    <source>
        <dbReference type="Proteomes" id="UP000008555"/>
    </source>
</evidence>
<evidence type="ECO:0000256" key="5">
    <source>
        <dbReference type="ARBA" id="ARBA00022989"/>
    </source>
</evidence>
<comment type="catalytic activity">
    <reaction evidence="15">
        <text>L-arginyl-L-alpha-amino acid(out) = L-arginyl-L-alpha-amino acid(in)</text>
        <dbReference type="Rhea" id="RHEA:79371"/>
        <dbReference type="ChEBI" id="CHEBI:84315"/>
    </reaction>
</comment>
<comment type="similarity">
    <text evidence="2">Belongs to the major facilitator superfamily.</text>
</comment>
<comment type="catalytic activity">
    <reaction evidence="11">
        <text>L-alpha-aminoacyl-L-histidine(out) = L-alpha-aminoacyl-L-histidine(in)</text>
        <dbReference type="Rhea" id="RHEA:79375"/>
        <dbReference type="ChEBI" id="CHEBI:229967"/>
    </reaction>
</comment>
<dbReference type="InterPro" id="IPR036259">
    <property type="entry name" value="MFS_trans_sf"/>
</dbReference>
<comment type="function">
    <text evidence="23">Lysosomal dipeptide uniporter that selectively exports lysine, arginine or histidine-containing dipeptides with a net positive charge from the lysosome lumen into the cytosol. Could play a role in a specific type of protein O-glycosylation indirectly regulating macrophages migration and tissue invasion. Also essential for liver homeostasis.</text>
</comment>
<feature type="transmembrane region" description="Helical" evidence="25">
    <location>
        <begin position="117"/>
        <end position="137"/>
    </location>
</feature>
<dbReference type="SUPFAM" id="SSF103473">
    <property type="entry name" value="MFS general substrate transporter"/>
    <property type="match status" value="1"/>
</dbReference>
<evidence type="ECO:0000256" key="2">
    <source>
        <dbReference type="ARBA" id="ARBA00008335"/>
    </source>
</evidence>
<evidence type="ECO:0000256" key="16">
    <source>
        <dbReference type="ARBA" id="ARBA00044900"/>
    </source>
</evidence>
<organism evidence="27 28">
    <name type="scientific">Coxiella burnetii (strain Dugway 5J108-111)</name>
    <dbReference type="NCBI Taxonomy" id="434922"/>
    <lineage>
        <taxon>Bacteria</taxon>
        <taxon>Pseudomonadati</taxon>
        <taxon>Pseudomonadota</taxon>
        <taxon>Gammaproteobacteria</taxon>
        <taxon>Legionellales</taxon>
        <taxon>Coxiellaceae</taxon>
        <taxon>Coxiella</taxon>
    </lineage>
</organism>
<comment type="catalytic activity">
    <reaction evidence="17">
        <text>L-arginyl-glycine(out) = L-arginyl-glycine(in)</text>
        <dbReference type="Rhea" id="RHEA:79391"/>
        <dbReference type="ChEBI" id="CHEBI:229955"/>
    </reaction>
</comment>
<evidence type="ECO:0000256" key="3">
    <source>
        <dbReference type="ARBA" id="ARBA00022448"/>
    </source>
</evidence>
<dbReference type="HOGENOM" id="CLU_001265_62_2_6"/>
<comment type="catalytic activity">
    <reaction evidence="10">
        <text>L-alpha-aminoacyl-L-arginine(out) = L-alpha-aminoacyl-L-arginine(in)</text>
        <dbReference type="Rhea" id="RHEA:79367"/>
        <dbReference type="ChEBI" id="CHEBI:229968"/>
    </reaction>
</comment>
<feature type="domain" description="Major facilitator superfamily (MFS) profile" evidence="26">
    <location>
        <begin position="28"/>
        <end position="432"/>
    </location>
</feature>
<feature type="transmembrane region" description="Helical" evidence="25">
    <location>
        <begin position="188"/>
        <end position="210"/>
    </location>
</feature>
<keyword evidence="5 25" id="KW-1133">Transmembrane helix</keyword>
<evidence type="ECO:0000256" key="9">
    <source>
        <dbReference type="ARBA" id="ARBA00044878"/>
    </source>
</evidence>
<proteinExistence type="inferred from homology"/>
<evidence type="ECO:0000256" key="1">
    <source>
        <dbReference type="ARBA" id="ARBA00004155"/>
    </source>
</evidence>
<dbReference type="Pfam" id="PF07690">
    <property type="entry name" value="MFS_1"/>
    <property type="match status" value="2"/>
</dbReference>
<dbReference type="InterPro" id="IPR011701">
    <property type="entry name" value="MFS"/>
</dbReference>
<comment type="catalytic activity">
    <reaction evidence="9">
        <text>L-histidyl-glycine(out) = L-histidyl-glycine(in)</text>
        <dbReference type="Rhea" id="RHEA:79395"/>
        <dbReference type="ChEBI" id="CHEBI:229957"/>
    </reaction>
</comment>
<comment type="catalytic activity">
    <reaction evidence="18">
        <text>L-histidyl-L-alpha-amino acid(out) = L-histidyl-L-alpha-amino acid(in)</text>
        <dbReference type="Rhea" id="RHEA:79379"/>
        <dbReference type="ChEBI" id="CHEBI:229964"/>
    </reaction>
</comment>
<dbReference type="InterPro" id="IPR020846">
    <property type="entry name" value="MFS_dom"/>
</dbReference>
<evidence type="ECO:0000256" key="21">
    <source>
        <dbReference type="ARBA" id="ARBA00044985"/>
    </source>
</evidence>
<comment type="catalytic activity">
    <reaction evidence="14">
        <text>L-aspartyl-L-lysine(out) = L-aspartyl-L-lysine(in)</text>
        <dbReference type="Rhea" id="RHEA:79411"/>
        <dbReference type="ChEBI" id="CHEBI:229953"/>
    </reaction>
</comment>
<feature type="transmembrane region" description="Helical" evidence="25">
    <location>
        <begin position="276"/>
        <end position="296"/>
    </location>
</feature>
<feature type="transmembrane region" description="Helical" evidence="25">
    <location>
        <begin position="333"/>
        <end position="353"/>
    </location>
</feature>
<protein>
    <recommendedName>
        <fullName evidence="21">Lysosomal dipeptide transporter MFSD1</fullName>
    </recommendedName>
    <alternativeName>
        <fullName evidence="22">Major facilitator superfamily domain-containing protein 1</fullName>
    </alternativeName>
</protein>
<dbReference type="PANTHER" id="PTHR23512">
    <property type="entry name" value="MAJOR FACILITATOR SUPERFAMILY DOMAIN-CONTAINING PROTEIN 1"/>
    <property type="match status" value="1"/>
</dbReference>
<dbReference type="Proteomes" id="UP000008555">
    <property type="component" value="Chromosome"/>
</dbReference>
<comment type="catalytic activity">
    <reaction evidence="8">
        <text>L-lysyl-L-alanine(out) = L-lysyl-L-alanine(in)</text>
        <dbReference type="Rhea" id="RHEA:79399"/>
        <dbReference type="ChEBI" id="CHEBI:229954"/>
    </reaction>
</comment>
<evidence type="ECO:0000256" key="13">
    <source>
        <dbReference type="ARBA" id="ARBA00044893"/>
    </source>
</evidence>
<feature type="transmembrane region" description="Helical" evidence="25">
    <location>
        <begin position="61"/>
        <end position="82"/>
    </location>
</feature>
<comment type="catalytic activity">
    <reaction evidence="12">
        <text>L-lysyl-L-alpha-amino acid(out) = L-lysyl-L-alpha-amino acid(in)</text>
        <dbReference type="Rhea" id="RHEA:79387"/>
        <dbReference type="ChEBI" id="CHEBI:229965"/>
    </reaction>
</comment>
<evidence type="ECO:0000256" key="20">
    <source>
        <dbReference type="ARBA" id="ARBA00044924"/>
    </source>
</evidence>
<sequence>MQNPAINVDNLTLPTSTNSIRSLRAWIVCLTASLFFFYEFIQMNMFNAISAPLMQTFHINAASLGQLSSFYFISNVIFLFPAGMLLDRYSTRKIILCSLGICILGIVSFALTTSIFWASLFRFLTGIGSAFCFLSVIRLASRWFPSARLALVTGVIVTMAMLGGIAAQTPLMLLQQMVGWRNALVIDAAVGALIFLLIFAVIADYPPIYIERHQLEQQQIKSMGYWKSMGLAFLSVQNWLGGIYTCLMNLPLSLLGGIWGILYLVGAQHLTRIDATYITSMLFLGTVIGGPVVGWASDKIELRRLPMLIGAIISFILVLIVMLVPQLSFYDLLILFLAIGLSTSTQIIGYPAVAESSVPAITAMSVSVVSITTMGGQALFQPLFGHLMDLRAGYFSHITGYSISDFRWAMLIFPIGFLIALGAAFWLKEGSKKLQKEKDSRDVALVNESISS</sequence>
<comment type="catalytic activity">
    <reaction evidence="16">
        <text>L-lysyl-L-lysine(out) = L-lysyl-L-lysine(in)</text>
        <dbReference type="Rhea" id="RHEA:79403"/>
        <dbReference type="ChEBI" id="CHEBI:229956"/>
    </reaction>
</comment>
<evidence type="ECO:0000256" key="4">
    <source>
        <dbReference type="ARBA" id="ARBA00022692"/>
    </source>
</evidence>
<dbReference type="AlphaFoldDB" id="A9KDB4"/>
<dbReference type="GO" id="GO:0022857">
    <property type="term" value="F:transmembrane transporter activity"/>
    <property type="evidence" value="ECO:0007669"/>
    <property type="project" value="InterPro"/>
</dbReference>
<evidence type="ECO:0000256" key="24">
    <source>
        <dbReference type="ARBA" id="ARBA00046376"/>
    </source>
</evidence>
<feature type="transmembrane region" description="Helical" evidence="25">
    <location>
        <begin position="308"/>
        <end position="327"/>
    </location>
</feature>
<evidence type="ECO:0000256" key="22">
    <source>
        <dbReference type="ARBA" id="ARBA00045018"/>
    </source>
</evidence>
<comment type="subcellular location">
    <subcellularLocation>
        <location evidence="1">Lysosome membrane</location>
        <topology evidence="1">Multi-pass membrane protein</topology>
    </subcellularLocation>
</comment>
<evidence type="ECO:0000313" key="27">
    <source>
        <dbReference type="EMBL" id="ABS76916.1"/>
    </source>
</evidence>
<feature type="transmembrane region" description="Helical" evidence="25">
    <location>
        <begin position="23"/>
        <end position="41"/>
    </location>
</feature>
<feature type="transmembrane region" description="Helical" evidence="25">
    <location>
        <begin position="231"/>
        <end position="264"/>
    </location>
</feature>
<dbReference type="InterPro" id="IPR052187">
    <property type="entry name" value="MFSD1"/>
</dbReference>
<feature type="transmembrane region" description="Helical" evidence="25">
    <location>
        <begin position="408"/>
        <end position="427"/>
    </location>
</feature>
<keyword evidence="7" id="KW-0458">Lysosome</keyword>
<evidence type="ECO:0000256" key="17">
    <source>
        <dbReference type="ARBA" id="ARBA00044903"/>
    </source>
</evidence>
<evidence type="ECO:0000256" key="25">
    <source>
        <dbReference type="SAM" id="Phobius"/>
    </source>
</evidence>
<comment type="catalytic activity">
    <reaction evidence="19">
        <text>L-alanyl-L-lysine(out) = L-alanyl-L-lysine(in)</text>
        <dbReference type="Rhea" id="RHEA:79415"/>
        <dbReference type="ChEBI" id="CHEBI:192470"/>
    </reaction>
</comment>
<evidence type="ECO:0000256" key="10">
    <source>
        <dbReference type="ARBA" id="ARBA00044881"/>
    </source>
</evidence>
<feature type="transmembrane region" description="Helical" evidence="25">
    <location>
        <begin position="360"/>
        <end position="380"/>
    </location>
</feature>
<dbReference type="Gene3D" id="1.20.1250.20">
    <property type="entry name" value="MFS general substrate transporter like domains"/>
    <property type="match status" value="2"/>
</dbReference>
<evidence type="ECO:0000256" key="12">
    <source>
        <dbReference type="ARBA" id="ARBA00044891"/>
    </source>
</evidence>
<evidence type="ECO:0000256" key="18">
    <source>
        <dbReference type="ARBA" id="ARBA00044912"/>
    </source>
</evidence>
<evidence type="ECO:0000256" key="11">
    <source>
        <dbReference type="ARBA" id="ARBA00044884"/>
    </source>
</evidence>
<evidence type="ECO:0000256" key="23">
    <source>
        <dbReference type="ARBA" id="ARBA00045709"/>
    </source>
</evidence>
<gene>
    <name evidence="27" type="ordered locus">CBUD_2159</name>
</gene>
<keyword evidence="3" id="KW-0813">Transport</keyword>
<feature type="transmembrane region" description="Helical" evidence="25">
    <location>
        <begin position="149"/>
        <end position="168"/>
    </location>
</feature>
<evidence type="ECO:0000259" key="26">
    <source>
        <dbReference type="PROSITE" id="PS50850"/>
    </source>
</evidence>
<evidence type="ECO:0000256" key="15">
    <source>
        <dbReference type="ARBA" id="ARBA00044899"/>
    </source>
</evidence>
<comment type="catalytic activity">
    <reaction evidence="20">
        <text>L-lysyl-glycine(out) = L-lysyl-glycine(in)</text>
        <dbReference type="Rhea" id="RHEA:79407"/>
        <dbReference type="ChEBI" id="CHEBI:191202"/>
    </reaction>
</comment>
<keyword evidence="4 25" id="KW-0812">Transmembrane</keyword>
<evidence type="ECO:0000256" key="6">
    <source>
        <dbReference type="ARBA" id="ARBA00023136"/>
    </source>
</evidence>
<reference evidence="27 28" key="1">
    <citation type="journal article" date="2009" name="Infect. Immun.">
        <title>Comparative genomics reveal extensive transposon-mediated genomic plasticity and diversity among potential effector proteins within the genus Coxiella.</title>
        <authorList>
            <person name="Beare P.A."/>
            <person name="Unsworth N."/>
            <person name="Andoh M."/>
            <person name="Voth D.E."/>
            <person name="Omsland A."/>
            <person name="Gilk S.D."/>
            <person name="Williams K.P."/>
            <person name="Sobral B.W."/>
            <person name="Kupko J.J.III."/>
            <person name="Porcella S.F."/>
            <person name="Samuel J.E."/>
            <person name="Heinzen R.A."/>
        </authorList>
    </citation>
    <scope>NUCLEOTIDE SEQUENCE [LARGE SCALE GENOMIC DNA]</scope>
    <source>
        <strain evidence="27 28">Dugway 5J108-111</strain>
    </source>
</reference>
<evidence type="ECO:0000256" key="8">
    <source>
        <dbReference type="ARBA" id="ARBA00044876"/>
    </source>
</evidence>
<dbReference type="PROSITE" id="PS50850">
    <property type="entry name" value="MFS"/>
    <property type="match status" value="1"/>
</dbReference>
<comment type="subunit">
    <text evidence="24">Homodimer. Interacts with lysosomal protein GLMP (via lumenal domain); the interaction starts while both proteins are still in the endoplasmic reticulum and is required for stabilization of MFSD1 in lysosomes but has no direct effect on its targeting to lysosomes or transporter activity.</text>
</comment>
<dbReference type="KEGG" id="cbd:CBUD_2159"/>
<dbReference type="CDD" id="cd06174">
    <property type="entry name" value="MFS"/>
    <property type="match status" value="1"/>
</dbReference>
<dbReference type="PANTHER" id="PTHR23512:SF3">
    <property type="entry name" value="MAJOR FACILITATOR SUPERFAMILY DOMAIN-CONTAINING PROTEIN 1"/>
    <property type="match status" value="1"/>
</dbReference>